<evidence type="ECO:0008006" key="4">
    <source>
        <dbReference type="Google" id="ProtNLM"/>
    </source>
</evidence>
<keyword evidence="1" id="KW-0812">Transmembrane</keyword>
<dbReference type="OrthoDB" id="10608308at2759"/>
<comment type="caution">
    <text evidence="2">The sequence shown here is derived from an EMBL/GenBank/DDBJ whole genome shotgun (WGS) entry which is preliminary data.</text>
</comment>
<dbReference type="Proteomes" id="UP000614601">
    <property type="component" value="Unassembled WGS sequence"/>
</dbReference>
<gene>
    <name evidence="2" type="ORF">BOKJ2_LOCUS4813</name>
</gene>
<keyword evidence="3" id="KW-1185">Reference proteome</keyword>
<keyword evidence="1" id="KW-1133">Transmembrane helix</keyword>
<evidence type="ECO:0000256" key="1">
    <source>
        <dbReference type="SAM" id="Phobius"/>
    </source>
</evidence>
<name>A0A811KB54_9BILA</name>
<accession>A0A811KB54</accession>
<organism evidence="2 3">
    <name type="scientific">Bursaphelenchus okinawaensis</name>
    <dbReference type="NCBI Taxonomy" id="465554"/>
    <lineage>
        <taxon>Eukaryota</taxon>
        <taxon>Metazoa</taxon>
        <taxon>Ecdysozoa</taxon>
        <taxon>Nematoda</taxon>
        <taxon>Chromadorea</taxon>
        <taxon>Rhabditida</taxon>
        <taxon>Tylenchina</taxon>
        <taxon>Tylenchomorpha</taxon>
        <taxon>Aphelenchoidea</taxon>
        <taxon>Aphelenchoididae</taxon>
        <taxon>Bursaphelenchus</taxon>
    </lineage>
</organism>
<proteinExistence type="predicted"/>
<reference evidence="2" key="1">
    <citation type="submission" date="2020-09" db="EMBL/GenBank/DDBJ databases">
        <authorList>
            <person name="Kikuchi T."/>
        </authorList>
    </citation>
    <scope>NUCLEOTIDE SEQUENCE</scope>
    <source>
        <strain evidence="2">SH1</strain>
    </source>
</reference>
<dbReference type="EMBL" id="CAJFDH010000002">
    <property type="protein sequence ID" value="CAD5213012.1"/>
    <property type="molecule type" value="Genomic_DNA"/>
</dbReference>
<evidence type="ECO:0000313" key="3">
    <source>
        <dbReference type="Proteomes" id="UP000614601"/>
    </source>
</evidence>
<dbReference type="AlphaFoldDB" id="A0A811KB54"/>
<dbReference type="EMBL" id="CAJFCW020000002">
    <property type="protein sequence ID" value="CAG9098653.1"/>
    <property type="molecule type" value="Genomic_DNA"/>
</dbReference>
<feature type="transmembrane region" description="Helical" evidence="1">
    <location>
        <begin position="132"/>
        <end position="154"/>
    </location>
</feature>
<feature type="transmembrane region" description="Helical" evidence="1">
    <location>
        <begin position="84"/>
        <end position="106"/>
    </location>
</feature>
<feature type="transmembrane region" description="Helical" evidence="1">
    <location>
        <begin position="51"/>
        <end position="72"/>
    </location>
</feature>
<sequence length="157" mass="17803">MLVGLFWPKWVYIKRFGYAGLFSYVCTTDNDVPGLTNMCFSSADGIFAGKFRSLTVSFAFITVVFALISLIWGTISLFTGRKGFFYTAMFHLLATITGYLATYWFYSQFSDDNEELRAVISRHSDVTYDEGYFVYLAGVNFVFLASMASGLTHFNQE</sequence>
<protein>
    <recommendedName>
        <fullName evidence="4">MARVEL domain-containing protein</fullName>
    </recommendedName>
</protein>
<dbReference type="Proteomes" id="UP000783686">
    <property type="component" value="Unassembled WGS sequence"/>
</dbReference>
<evidence type="ECO:0000313" key="2">
    <source>
        <dbReference type="EMBL" id="CAD5213012.1"/>
    </source>
</evidence>
<keyword evidence="1" id="KW-0472">Membrane</keyword>